<feature type="binding site" evidence="6">
    <location>
        <position position="89"/>
    </location>
    <ligand>
        <name>substrate</name>
    </ligand>
</feature>
<dbReference type="GO" id="GO:0008776">
    <property type="term" value="F:acetate kinase activity"/>
    <property type="evidence" value="ECO:0007669"/>
    <property type="project" value="UniProtKB-UniRule"/>
</dbReference>
<organism evidence="8 9">
    <name type="scientific">Gulosibacter chungangensis</name>
    <dbReference type="NCBI Taxonomy" id="979746"/>
    <lineage>
        <taxon>Bacteria</taxon>
        <taxon>Bacillati</taxon>
        <taxon>Actinomycetota</taxon>
        <taxon>Actinomycetes</taxon>
        <taxon>Micrococcales</taxon>
        <taxon>Microbacteriaceae</taxon>
        <taxon>Gulosibacter</taxon>
    </lineage>
</organism>
<dbReference type="InterPro" id="IPR023865">
    <property type="entry name" value="Aliphatic_acid_kinase_CS"/>
</dbReference>
<feature type="binding site" evidence="6">
    <location>
        <position position="382"/>
    </location>
    <ligand>
        <name>Mg(2+)</name>
        <dbReference type="ChEBI" id="CHEBI:18420"/>
    </ligand>
</feature>
<proteinExistence type="inferred from homology"/>
<feature type="binding site" evidence="6">
    <location>
        <position position="8"/>
    </location>
    <ligand>
        <name>Mg(2+)</name>
        <dbReference type="ChEBI" id="CHEBI:18420"/>
    </ligand>
</feature>
<feature type="site" description="Transition state stabilizer" evidence="6">
    <location>
        <position position="178"/>
    </location>
</feature>
<dbReference type="Pfam" id="PF00871">
    <property type="entry name" value="Acetate_kinase"/>
    <property type="match status" value="1"/>
</dbReference>
<dbReference type="AlphaFoldDB" id="A0A7J5BF48"/>
<evidence type="ECO:0000256" key="3">
    <source>
        <dbReference type="ARBA" id="ARBA00022741"/>
    </source>
</evidence>
<evidence type="ECO:0000256" key="7">
    <source>
        <dbReference type="RuleBase" id="RU003835"/>
    </source>
</evidence>
<dbReference type="CDD" id="cd24010">
    <property type="entry name" value="ASKHA_NBD_AcK_PK"/>
    <property type="match status" value="1"/>
</dbReference>
<dbReference type="Proteomes" id="UP000433493">
    <property type="component" value="Unassembled WGS sequence"/>
</dbReference>
<feature type="binding site" evidence="6">
    <location>
        <position position="15"/>
    </location>
    <ligand>
        <name>ATP</name>
        <dbReference type="ChEBI" id="CHEBI:30616"/>
    </ligand>
</feature>
<dbReference type="PROSITE" id="PS01076">
    <property type="entry name" value="ACETATE_KINASE_2"/>
    <property type="match status" value="1"/>
</dbReference>
<dbReference type="OrthoDB" id="9802453at2"/>
<keyword evidence="4 6" id="KW-0418">Kinase</keyword>
<dbReference type="NCBIfam" id="TIGR00016">
    <property type="entry name" value="ackA"/>
    <property type="match status" value="1"/>
</dbReference>
<dbReference type="UniPathway" id="UPA00340">
    <property type="reaction ID" value="UER00458"/>
</dbReference>
<evidence type="ECO:0000256" key="2">
    <source>
        <dbReference type="ARBA" id="ARBA00022679"/>
    </source>
</evidence>
<dbReference type="EMBL" id="WBKB01000001">
    <property type="protein sequence ID" value="KAB1644855.1"/>
    <property type="molecule type" value="Genomic_DNA"/>
</dbReference>
<accession>A0A7J5BF48</accession>
<feature type="site" description="Transition state stabilizer" evidence="6">
    <location>
        <position position="239"/>
    </location>
</feature>
<dbReference type="PANTHER" id="PTHR21060">
    <property type="entry name" value="ACETATE KINASE"/>
    <property type="match status" value="1"/>
</dbReference>
<dbReference type="PROSITE" id="PS01075">
    <property type="entry name" value="ACETATE_KINASE_1"/>
    <property type="match status" value="1"/>
</dbReference>
<dbReference type="InterPro" id="IPR004372">
    <property type="entry name" value="Ac/propionate_kinase"/>
</dbReference>
<dbReference type="HAMAP" id="MF_00020">
    <property type="entry name" value="Acetate_kinase"/>
    <property type="match status" value="1"/>
</dbReference>
<evidence type="ECO:0000256" key="5">
    <source>
        <dbReference type="ARBA" id="ARBA00022840"/>
    </source>
</evidence>
<sequence length="399" mass="43175">MTVVLVVNSGSSSLKYQLIDMRDERVLASGLIERIGEPTGAVVHKYGDDKTEQEAEITDHDYAFDIMMQNFEDFGPSMADAAPAVVGHRIVQGGRRFFGPTIIDQAIEQDIEELIPLAPLHNGPNLAGVRAARRVFADIPHVAVFDTAFHTTLSDAASYYALNREVAAKYRVRKYGAHGTSHKYVSETAAKFLDRPYEELRTVVLHIGNGASACAVDGGKSIETSMGMTPLEGLVMGTRTGDIDPAVLFHLHRKGGYTVEDLDKLLNKQSGLLGLTGTNDVRDVTARAAAGDALAELGLEVYVHRLRHYIGAYLVALQGADVIAWCGGVGENSVEVRKRALAGMEWLGVELDAQRNAEPNHGIREISTDSSRVRVLVVPTDEELEIARQSLQAAGTTAG</sequence>
<evidence type="ECO:0000256" key="4">
    <source>
        <dbReference type="ARBA" id="ARBA00022777"/>
    </source>
</evidence>
<dbReference type="GO" id="GO:0006083">
    <property type="term" value="P:acetate metabolic process"/>
    <property type="evidence" value="ECO:0007669"/>
    <property type="project" value="TreeGrafter"/>
</dbReference>
<keyword evidence="2 6" id="KW-0808">Transferase</keyword>
<gene>
    <name evidence="6" type="primary">ackA</name>
    <name evidence="8" type="ORF">F8O05_00840</name>
</gene>
<keyword evidence="6" id="KW-0963">Cytoplasm</keyword>
<dbReference type="GO" id="GO:0000287">
    <property type="term" value="F:magnesium ion binding"/>
    <property type="evidence" value="ECO:0007669"/>
    <property type="project" value="UniProtKB-UniRule"/>
</dbReference>
<dbReference type="EC" id="2.7.2.1" evidence="6"/>
<comment type="subcellular location">
    <subcellularLocation>
        <location evidence="6">Cytoplasm</location>
    </subcellularLocation>
</comment>
<keyword evidence="6" id="KW-0460">Magnesium</keyword>
<feature type="binding site" evidence="6">
    <location>
        <begin position="328"/>
        <end position="332"/>
    </location>
    <ligand>
        <name>ATP</name>
        <dbReference type="ChEBI" id="CHEBI:30616"/>
    </ligand>
</feature>
<comment type="caution">
    <text evidence="8">The sequence shown here is derived from an EMBL/GenBank/DDBJ whole genome shotgun (WGS) entry which is preliminary data.</text>
</comment>
<dbReference type="GO" id="GO:0006085">
    <property type="term" value="P:acetyl-CoA biosynthetic process"/>
    <property type="evidence" value="ECO:0007669"/>
    <property type="project" value="UniProtKB-UniRule"/>
</dbReference>
<keyword evidence="6" id="KW-0479">Metal-binding</keyword>
<name>A0A7J5BF48_9MICO</name>
<evidence type="ECO:0000256" key="6">
    <source>
        <dbReference type="HAMAP-Rule" id="MF_00020"/>
    </source>
</evidence>
<dbReference type="PRINTS" id="PR00471">
    <property type="entry name" value="ACETATEKNASE"/>
</dbReference>
<comment type="cofactor">
    <cofactor evidence="6">
        <name>Mg(2+)</name>
        <dbReference type="ChEBI" id="CHEBI:18420"/>
    </cofactor>
    <cofactor evidence="6">
        <name>Mn(2+)</name>
        <dbReference type="ChEBI" id="CHEBI:29035"/>
    </cofactor>
    <text evidence="6">Mg(2+). Can also accept Mn(2+).</text>
</comment>
<dbReference type="PANTHER" id="PTHR21060:SF15">
    <property type="entry name" value="ACETATE KINASE-RELATED"/>
    <property type="match status" value="1"/>
</dbReference>
<evidence type="ECO:0000256" key="1">
    <source>
        <dbReference type="ARBA" id="ARBA00008748"/>
    </source>
</evidence>
<dbReference type="GO" id="GO:0005524">
    <property type="term" value="F:ATP binding"/>
    <property type="evidence" value="ECO:0007669"/>
    <property type="project" value="UniProtKB-KW"/>
</dbReference>
<keyword evidence="5 6" id="KW-0067">ATP-binding</keyword>
<feature type="binding site" evidence="6">
    <location>
        <begin position="206"/>
        <end position="210"/>
    </location>
    <ligand>
        <name>ATP</name>
        <dbReference type="ChEBI" id="CHEBI:30616"/>
    </ligand>
</feature>
<comment type="function">
    <text evidence="6">Catalyzes the formation of acetyl phosphate from acetate and ATP. Can also catalyze the reverse reaction.</text>
</comment>
<keyword evidence="3 6" id="KW-0547">Nucleotide-binding</keyword>
<dbReference type="PIRSF" id="PIRSF000722">
    <property type="entry name" value="Acetate_prop_kin"/>
    <property type="match status" value="1"/>
</dbReference>
<comment type="pathway">
    <text evidence="6">Metabolic intermediate biosynthesis; acetyl-CoA biosynthesis; acetyl-CoA from acetate: step 1/2.</text>
</comment>
<dbReference type="GO" id="GO:0005737">
    <property type="term" value="C:cytoplasm"/>
    <property type="evidence" value="ECO:0007669"/>
    <property type="project" value="UniProtKB-SubCell"/>
</dbReference>
<protein>
    <recommendedName>
        <fullName evidence="6">Acetate kinase</fullName>
        <ecNumber evidence="6">2.7.2.1</ecNumber>
    </recommendedName>
    <alternativeName>
        <fullName evidence="6">Acetokinase</fullName>
    </alternativeName>
</protein>
<dbReference type="InterPro" id="IPR000890">
    <property type="entry name" value="Aliphatic_acid_kin_short-chain"/>
</dbReference>
<evidence type="ECO:0000313" key="9">
    <source>
        <dbReference type="Proteomes" id="UP000433493"/>
    </source>
</evidence>
<reference evidence="8 9" key="1">
    <citation type="submission" date="2019-09" db="EMBL/GenBank/DDBJ databases">
        <title>Phylogeny of genus Pseudoclavibacter and closely related genus.</title>
        <authorList>
            <person name="Li Y."/>
        </authorList>
    </citation>
    <scope>NUCLEOTIDE SEQUENCE [LARGE SCALE GENOMIC DNA]</scope>
    <source>
        <strain evidence="8 9">KCTC 13959</strain>
    </source>
</reference>
<comment type="similarity">
    <text evidence="1 6 7">Belongs to the acetokinase family.</text>
</comment>
<dbReference type="SUPFAM" id="SSF53067">
    <property type="entry name" value="Actin-like ATPase domain"/>
    <property type="match status" value="2"/>
</dbReference>
<dbReference type="Gene3D" id="3.30.420.40">
    <property type="match status" value="2"/>
</dbReference>
<comment type="subunit">
    <text evidence="6">Homodimer.</text>
</comment>
<feature type="binding site" evidence="6">
    <location>
        <begin position="280"/>
        <end position="282"/>
    </location>
    <ligand>
        <name>ATP</name>
        <dbReference type="ChEBI" id="CHEBI:30616"/>
    </ligand>
</feature>
<evidence type="ECO:0000313" key="8">
    <source>
        <dbReference type="EMBL" id="KAB1644855.1"/>
    </source>
</evidence>
<dbReference type="InterPro" id="IPR043129">
    <property type="entry name" value="ATPase_NBD"/>
</dbReference>
<feature type="active site" description="Proton donor/acceptor" evidence="6">
    <location>
        <position position="146"/>
    </location>
</feature>
<keyword evidence="9" id="KW-1185">Reference proteome</keyword>
<dbReference type="RefSeq" id="WP_158050868.1">
    <property type="nucleotide sequence ID" value="NZ_WBKB01000001.1"/>
</dbReference>
<comment type="catalytic activity">
    <reaction evidence="6">
        <text>acetate + ATP = acetyl phosphate + ADP</text>
        <dbReference type="Rhea" id="RHEA:11352"/>
        <dbReference type="ChEBI" id="CHEBI:22191"/>
        <dbReference type="ChEBI" id="CHEBI:30089"/>
        <dbReference type="ChEBI" id="CHEBI:30616"/>
        <dbReference type="ChEBI" id="CHEBI:456216"/>
        <dbReference type="EC" id="2.7.2.1"/>
    </reaction>
</comment>